<dbReference type="EMBL" id="ALQA01000050">
    <property type="protein sequence ID" value="EJZ06922.1"/>
    <property type="molecule type" value="Genomic_DNA"/>
</dbReference>
<accession>K0UI93</accession>
<sequence length="161" mass="17496">MYRGLKSADDLSVADARQLLANRGIRTVATSYRHEHSMNALRDLVAAVGAADKLAVVGIRDGPEGSDVRDVVVARLDVEADSVVIDSGAAASTPPPDDLSGEHTTDMSLDAFMLAWRDGGFELAVAELVASPESRAAPWRTLRPRREVIAPERRRPVRKRR</sequence>
<gene>
    <name evidence="1" type="ORF">MVAC_20338</name>
</gene>
<keyword evidence="2" id="KW-1185">Reference proteome</keyword>
<organism evidence="1 2">
    <name type="scientific">Mycolicibacterium vaccae ATCC 25954</name>
    <dbReference type="NCBI Taxonomy" id="1194972"/>
    <lineage>
        <taxon>Bacteria</taxon>
        <taxon>Bacillati</taxon>
        <taxon>Actinomycetota</taxon>
        <taxon>Actinomycetes</taxon>
        <taxon>Mycobacteriales</taxon>
        <taxon>Mycobacteriaceae</taxon>
        <taxon>Mycolicibacterium</taxon>
    </lineage>
</organism>
<dbReference type="PATRIC" id="fig|1194972.3.peg.4050"/>
<evidence type="ECO:0000313" key="2">
    <source>
        <dbReference type="Proteomes" id="UP000006072"/>
    </source>
</evidence>
<comment type="caution">
    <text evidence="1">The sequence shown here is derived from an EMBL/GenBank/DDBJ whole genome shotgun (WGS) entry which is preliminary data.</text>
</comment>
<dbReference type="HOGENOM" id="CLU_1641878_0_0_11"/>
<dbReference type="AlphaFoldDB" id="K0UI93"/>
<evidence type="ECO:0000313" key="1">
    <source>
        <dbReference type="EMBL" id="EJZ06922.1"/>
    </source>
</evidence>
<proteinExistence type="predicted"/>
<name>K0UI93_MYCVA</name>
<reference evidence="1 2" key="1">
    <citation type="journal article" date="2012" name="J. Bacteriol.">
        <title>Complete Genome Sequence of Mycobacterium vaccae Type Strain ATCC 25954.</title>
        <authorList>
            <person name="Ho Y.S."/>
            <person name="Adroub S.A."/>
            <person name="Abadi M."/>
            <person name="Al Alwan B."/>
            <person name="Alkhateeb R."/>
            <person name="Gao G."/>
            <person name="Ragab A."/>
            <person name="Ali S."/>
            <person name="van Soolingen D."/>
            <person name="Bitter W."/>
            <person name="Pain A."/>
            <person name="Abdallah A.M."/>
        </authorList>
    </citation>
    <scope>NUCLEOTIDE SEQUENCE [LARGE SCALE GENOMIC DNA]</scope>
    <source>
        <strain evidence="1 2">ATCC 25954</strain>
    </source>
</reference>
<protein>
    <submittedName>
        <fullName evidence="1">Uncharacterized protein</fullName>
    </submittedName>
</protein>
<dbReference type="Proteomes" id="UP000006072">
    <property type="component" value="Unassembled WGS sequence"/>
</dbReference>